<evidence type="ECO:0000256" key="4">
    <source>
        <dbReference type="ARBA" id="ARBA00022553"/>
    </source>
</evidence>
<feature type="region of interest" description="Disordered" evidence="9">
    <location>
        <begin position="490"/>
        <end position="581"/>
    </location>
</feature>
<feature type="compositionally biased region" description="Polar residues" evidence="9">
    <location>
        <begin position="537"/>
        <end position="552"/>
    </location>
</feature>
<feature type="region of interest" description="Disordered" evidence="9">
    <location>
        <begin position="1747"/>
        <end position="1772"/>
    </location>
</feature>
<dbReference type="PROSITE" id="PS50235">
    <property type="entry name" value="USP_3"/>
    <property type="match status" value="1"/>
</dbReference>
<feature type="compositionally biased region" description="Low complexity" evidence="9">
    <location>
        <begin position="3378"/>
        <end position="3399"/>
    </location>
</feature>
<name>A0A1B0C9L8_LUTLO</name>
<comment type="catalytic activity">
    <reaction evidence="1">
        <text>Thiol-dependent hydrolysis of ester, thioester, amide, peptide and isopeptide bonds formed by the C-terminal Gly of ubiquitin (a 76-residue protein attached to proteins as an intracellular targeting signal).</text>
        <dbReference type="EC" id="3.4.19.12"/>
    </reaction>
</comment>
<keyword evidence="8" id="KW-0788">Thiol protease</keyword>
<feature type="domain" description="USP" evidence="10">
    <location>
        <begin position="2335"/>
        <end position="2855"/>
    </location>
</feature>
<dbReference type="InterPro" id="IPR021905">
    <property type="entry name" value="DUF3517"/>
</dbReference>
<sequence>MPSLRQRVTTYFRQLSFIAEPRDGSRLGSPRQGGDGSFITKYLEGRLDAANAPPEIFSGKEPSNLPDFSLGVYETGPQAITAACTGPDSGLTCVKRSRLHLSAGPDIDFIDTNQDQDFDVRKSPSLATLKSKHSAKLSLQQQRGGDQNANKSTAGSGDKKKPNSRKNSTNQLPDVPVERKGEKTTINLVVSLVSRSPAKEPQQQKAELEHSDSVNQNTTPPHKVECDTKQQQGESHDATAATEGIECKQSVENEPIAGVCNWNAENEHAFGLSVSLYEENPITTEQSGSPIADCFGLVARGSSAALALADGVNWGEGARLAARSAVLGCLEYLDTAVFGLHGTATATRDVLVSLLRSFWEAHDCILEVGGALSTLTVALVLPLSEEYSGKYVVCACNVGDSLGYVYSKTFGVREITQGSHDITSMRDMRDALGALGPVDGNKPELGNLTLSVTIVEAGDIIFLTSDGISDNFDPVVGKFAEALTHETAIEPRLASKRQNKSTSAIPATRYERPSGQQQSKDTNSISSSMKNSRSKVGNPQTAASSSATTNPQGLPIRPPRTKKTVAGLSAAPVPSNAENIVPSRPKYMRSHTVIEPRKSTRILSPEPLLKFPRSSTGLPLVTGAQRHKLTLLRLEDLLNYGINGTLKPCTSAKKLCTLLVDFAKMITSAKRKVLEQRESYIKLVPDEHGIRREVEMNRLQQRAARRRIVEGSTFQSLPGKLDHATVVAFEILAPAQNESHVGNLGVKELELEMTYDTRGRTSDQQQQQQQQSHATQVEGGSQGGSEGQQSPPQQATSGTASETETLTPEELIASFPLAKLNSLTTKISSARWVVPVLPEQELECLLNAAIQLTSAGVDHDCEPCMRFYRDGLTTSFMKILTDEAVNSWKYNIHHCILMSCGKLLQLTALHMKRDNPYLLDLLAVVLDPDNKFHTFNASRQQEAYSPGPNGVGLQSALWGNMDEIYAVSPSEPRNPRGWLVDLLNRFNTGMALLKKPASSEDMQMSSGGNTSSLSLSDDSTKMKTSTVSSSGTNSTSTSLVLEDNNKITLPLIHALVRPFGQCYELLTIPTIEKYFMPIWSVVLELLESLTDEELKKEAKPEGRSDSINGIVRAARCLASRLPNQENLIKDLEMFRLKMILRLLQVSSFNGKMNALNEINKVLSTVAYYPHRNQGPHLQQDDEMDWLTAEKMAKWIKDTDVLGIVLKDSLHQPQYVEKLEKILRFLIKEKSLTLEDLNAMWRAQAGKHEAIVKNLHDLLAKLAWDFNAEQLDYLFDCFQASMTTANKKQRERLLELIRRLAEDDKNGVMANKVLKLFWTLAHSAEVPPEVLDQALASHVKILDYSCSQERDAQKQVWLAKCVEELKSSENWALPALRLIREICCLYEATANHQPRQQQCLNRQHVIERLQNEHTLVILVTHSLTTYMDRVRGLVKENPDLEPNTLILDGRYPHPQQLQERLDFLKFLLKDGQLWLCADQAEQIWNCLAVNAAFPSDREECFRWFGKLMGDEPDLDPGINKDFFEKNLLQLDPLLLTESGIKCFERFFKAVNSKELKLQAKYRGYVLDDEDLIGKDYLWRVITTGGEEIACKAIELLKEVSTALGPRLQANVVNKIIEDVIKQNEDCNDIKAMRMAEADKMCRVLRVLQEYTKECDRSFNGDRYYLPLSRACRGKYLNLYIRFQNPGRQIDDMEIITHSNETVAAFKRNLLKRIKGTSLTSIKVDLYYSSGELIEKTMLTAKLTPMGVGMASSPDSSSDSSTGSPPRPCPDMTRLESEASLPGVIISQKPQYVEFFLKIYQLGSDMEHNILRECIHLLHLLPLDRFTMQQLETMCTIRIDTIISCSNDQQRINTELSMMEEQPTLESMFLHATPAQVLYNLEVLHAMLIPALEPLSEVTLRLQSIWLHSGVAHFILELLTKNNFLPNADVNTKRAAFQCVLRLAKLFLYIVGCVLSRVGDEPVMTTPVDGARSQVEILKQLLTTISGNSEQTLKTIAAKLAQTLAEEMLSAGQQGEICRRLFGSALQWSLPDMATIKAIVHLAWAASCGCLNKLNVLSTFTPESTSPETADFTVCKEALEVLTISLVLNPNATEALNHDISWPKFITSLVLMNPSRHVRKVASEKLFLVCTYCAADRKPFTYMVVLLVGSIQTLVPQHSSTCAEFFQLLCRILNYGCLYNWQLPVSDVLFSQEITWLRTIRSTVKQTGETQVHEDLLEGHLNLAKELMFYLSADSKSRLNSLIQELVDDFLFPASRQYLAIRRNEHIPEYNGPPPVCRSSHTIAAACDLLVALCQNSVPNMKLLVNTLMDMFCSDTEPLREWEYLPPVGPRSSKGFCGLKNAGATCYMNSVLQQLYMVPSIRHGILSASGACTDPNEDFSGETDTTEIGAEDENNRRNYHVGILKHVQAIFAHLGHSALQFYVPRGLWSHFKFEFFMSLFESLDEGLKALGHPQLMGATLGGCFSDQKICQECPHRYSKEEPFSVFSVDIRNHSSLTDSLEQYVVTVKRLCVRKLPPVLAIQLKRFEYDYERVCAIKFNDYFEFPRILDMEPYTVSGLAKIDGEVIEVDEHADDQPATTKYQLTGIVVHSGQASGGHYFSYILHREPVNLREQQDAVEFFMSLFESLDEGLKALGHPQLMGATLGGCFSDQKICQECPHRYSKEEPFSVFSVDIRNHSSLTDSLEQYVVTVKRLCVRKLPPVLAIQLKRFEYDYERVCAIKFNDYFEFPRILDMEPYTVSGLAKIDGEVIEVDEHADDQPATTKYQLTGIVVHSGQASGGHYFSYILHRDPTTGKEKWYKFDDGEVSECKMHEDEEMKTQCFGGDYMGEVYDNNLKRMQYRRQKRWWNAYMLFYTRCDHTPMQHKPCIEQLSLADSRNNVLPMPEPIEKSVRSQNIRFLHSRSFFSPEFFNFILKLVNCSVPSPRSEKITPHAEELLLLGVQLASQFLFHSGFRTKKTLRGAAIDWYDSLCQHVRHSAVVRSWFAQNALLNPPTRLAEYILIAPSPEVRAVFVKLVVFFCHFAINDEPIPGFEGSNLCEQVLINVLALLKGDVAEHGKHLPHYFSLFCMYAGLGLQEKHQLLKLNVPAIFMQVALDDGPGPPVKFQYPEWSKLHQVVSHLVRCSDVSSRCTSSKGESGVRPLPNPYIEPNIQSENLVPLSPEACEYLFARTTYVKKVIEDTNVGEEGLKLLQYCSWENPHFSRTVLTELMWQCGFAYWHDMRHHTELLLNILLMEDSWQHHRIHNALLGGIGGTAVAHSMLSNNPKLTRQWTEAVEWLQDELERTRNVGGQYNYSSWSPPAQSNDSTNGYMLERSQSAKNVLQTAVELFPEDVSEEQDEPITQEDPDAGQGNETAGTSTTGSEFSDPLRKDDDVPPASGSTLTTVTVASSSSSSHSTTVTTNPAVVVKNDSVTAEVTEGGGGGGETTTDYSVVLSQGINQMRVSSNQSTVSTTEHTGDDKTANRLLELIARDYRVKGLPSTAGGSSTTTTVTTTTSAINSTKEKFEQS</sequence>
<dbReference type="GO" id="GO:0016579">
    <property type="term" value="P:protein deubiquitination"/>
    <property type="evidence" value="ECO:0007669"/>
    <property type="project" value="InterPro"/>
</dbReference>
<dbReference type="InterPro" id="IPR018200">
    <property type="entry name" value="USP_CS"/>
</dbReference>
<feature type="compositionally biased region" description="Low complexity" evidence="9">
    <location>
        <begin position="1005"/>
        <end position="1037"/>
    </location>
</feature>
<dbReference type="SUPFAM" id="SSF54001">
    <property type="entry name" value="Cysteine proteinases"/>
    <property type="match status" value="2"/>
</dbReference>
<evidence type="ECO:0000256" key="3">
    <source>
        <dbReference type="ARBA" id="ARBA00012759"/>
    </source>
</evidence>
<evidence type="ECO:0000256" key="2">
    <source>
        <dbReference type="ARBA" id="ARBA00009085"/>
    </source>
</evidence>
<feature type="compositionally biased region" description="Low complexity" evidence="9">
    <location>
        <begin position="523"/>
        <end position="535"/>
    </location>
</feature>
<evidence type="ECO:0000256" key="8">
    <source>
        <dbReference type="ARBA" id="ARBA00022807"/>
    </source>
</evidence>
<dbReference type="PANTHER" id="PTHR21586">
    <property type="entry name" value="TIPA"/>
    <property type="match status" value="1"/>
</dbReference>
<dbReference type="CDD" id="cd02257">
    <property type="entry name" value="Peptidase_C19"/>
    <property type="match status" value="1"/>
</dbReference>
<dbReference type="InterPro" id="IPR028889">
    <property type="entry name" value="USP"/>
</dbReference>
<evidence type="ECO:0000256" key="5">
    <source>
        <dbReference type="ARBA" id="ARBA00022670"/>
    </source>
</evidence>
<dbReference type="SUPFAM" id="SSF48371">
    <property type="entry name" value="ARM repeat"/>
    <property type="match status" value="1"/>
</dbReference>
<feature type="region of interest" description="Disordered" evidence="9">
    <location>
        <begin position="3475"/>
        <end position="3506"/>
    </location>
</feature>
<evidence type="ECO:0000313" key="13">
    <source>
        <dbReference type="Proteomes" id="UP000092461"/>
    </source>
</evidence>
<dbReference type="InterPro" id="IPR036457">
    <property type="entry name" value="PPM-type-like_dom_sf"/>
</dbReference>
<dbReference type="EC" id="3.4.19.12" evidence="3"/>
<dbReference type="InterPro" id="IPR001394">
    <property type="entry name" value="Peptidase_C19_UCH"/>
</dbReference>
<dbReference type="VEuPathDB" id="VectorBase:LLONM1_000584"/>
<dbReference type="EnsemblMetazoa" id="LLOJ000640-RA">
    <property type="protein sequence ID" value="LLOJ000640-PA"/>
    <property type="gene ID" value="LLOJ000640"/>
</dbReference>
<dbReference type="Pfam" id="PF22900">
    <property type="entry name" value="UCH_UBL1"/>
    <property type="match status" value="1"/>
</dbReference>
<proteinExistence type="inferred from homology"/>
<keyword evidence="13" id="KW-1185">Reference proteome</keyword>
<keyword evidence="5" id="KW-0645">Protease</keyword>
<dbReference type="GO" id="GO:0006508">
    <property type="term" value="P:proteolysis"/>
    <property type="evidence" value="ECO:0007669"/>
    <property type="project" value="UniProtKB-KW"/>
</dbReference>
<dbReference type="Gene3D" id="3.90.70.10">
    <property type="entry name" value="Cysteine proteinases"/>
    <property type="match status" value="2"/>
</dbReference>
<evidence type="ECO:0000256" key="9">
    <source>
        <dbReference type="SAM" id="MobiDB-lite"/>
    </source>
</evidence>
<keyword evidence="6" id="KW-0833">Ubl conjugation pathway</keyword>
<dbReference type="EMBL" id="AJWK01002464">
    <property type="status" value="NOT_ANNOTATED_CDS"/>
    <property type="molecule type" value="Genomic_DNA"/>
</dbReference>
<feature type="compositionally biased region" description="Polar residues" evidence="9">
    <location>
        <begin position="795"/>
        <end position="805"/>
    </location>
</feature>
<evidence type="ECO:0000256" key="1">
    <source>
        <dbReference type="ARBA" id="ARBA00000707"/>
    </source>
</evidence>
<feature type="region of interest" description="Disordered" evidence="9">
    <location>
        <begin position="757"/>
        <end position="805"/>
    </location>
</feature>
<accession>A0A1B0C9L8</accession>
<dbReference type="InterPro" id="IPR053287">
    <property type="entry name" value="PP2C-like_domain"/>
</dbReference>
<feature type="compositionally biased region" description="Polar residues" evidence="9">
    <location>
        <begin position="137"/>
        <end position="155"/>
    </location>
</feature>
<organism evidence="12 13">
    <name type="scientific">Lutzomyia longipalpis</name>
    <name type="common">Sand fly</name>
    <dbReference type="NCBI Taxonomy" id="7200"/>
    <lineage>
        <taxon>Eukaryota</taxon>
        <taxon>Metazoa</taxon>
        <taxon>Ecdysozoa</taxon>
        <taxon>Arthropoda</taxon>
        <taxon>Hexapoda</taxon>
        <taxon>Insecta</taxon>
        <taxon>Pterygota</taxon>
        <taxon>Neoptera</taxon>
        <taxon>Endopterygota</taxon>
        <taxon>Diptera</taxon>
        <taxon>Nematocera</taxon>
        <taxon>Psychodoidea</taxon>
        <taxon>Psychodidae</taxon>
        <taxon>Lutzomyia</taxon>
        <taxon>Lutzomyia</taxon>
    </lineage>
</organism>
<reference evidence="12" key="1">
    <citation type="submission" date="2020-05" db="UniProtKB">
        <authorList>
            <consortium name="EnsemblMetazoa"/>
        </authorList>
    </citation>
    <scope>IDENTIFICATION</scope>
    <source>
        <strain evidence="12">Jacobina</strain>
    </source>
</reference>
<feature type="domain" description="PPM-type phosphatase" evidence="11">
    <location>
        <begin position="273"/>
        <end position="509"/>
    </location>
</feature>
<feature type="compositionally biased region" description="Polar residues" evidence="9">
    <location>
        <begin position="3441"/>
        <end position="3452"/>
    </location>
</feature>
<keyword evidence="4" id="KW-0597">Phosphoprotein</keyword>
<feature type="region of interest" description="Disordered" evidence="9">
    <location>
        <begin position="126"/>
        <end position="237"/>
    </location>
</feature>
<dbReference type="VEuPathDB" id="VectorBase:LLONM1_005929"/>
<dbReference type="PROSITE" id="PS00972">
    <property type="entry name" value="USP_1"/>
    <property type="match status" value="1"/>
</dbReference>
<dbReference type="SUPFAM" id="SSF81606">
    <property type="entry name" value="PP2C-like"/>
    <property type="match status" value="1"/>
</dbReference>
<evidence type="ECO:0000259" key="11">
    <source>
        <dbReference type="PROSITE" id="PS51746"/>
    </source>
</evidence>
<dbReference type="PROSITE" id="PS51746">
    <property type="entry name" value="PPM_2"/>
    <property type="match status" value="1"/>
</dbReference>
<dbReference type="InterPro" id="IPR016024">
    <property type="entry name" value="ARM-type_fold"/>
</dbReference>
<dbReference type="Proteomes" id="UP000092461">
    <property type="component" value="Unassembled WGS sequence"/>
</dbReference>
<feature type="region of interest" description="Disordered" evidence="9">
    <location>
        <begin position="3441"/>
        <end position="3460"/>
    </location>
</feature>
<dbReference type="PROSITE" id="PS00973">
    <property type="entry name" value="USP_2"/>
    <property type="match status" value="2"/>
</dbReference>
<keyword evidence="7" id="KW-0378">Hydrolase</keyword>
<feature type="compositionally biased region" description="Acidic residues" evidence="9">
    <location>
        <begin position="3329"/>
        <end position="3345"/>
    </location>
</feature>
<dbReference type="Gene3D" id="3.60.40.10">
    <property type="entry name" value="PPM-type phosphatase domain"/>
    <property type="match status" value="1"/>
</dbReference>
<dbReference type="VEuPathDB" id="VectorBase:LLOJ000640"/>
<protein>
    <recommendedName>
        <fullName evidence="3">ubiquitinyl hydrolase 1</fullName>
        <ecNumber evidence="3">3.4.19.12</ecNumber>
    </recommendedName>
</protein>
<dbReference type="VEuPathDB" id="VectorBase:LLONM1_007393"/>
<dbReference type="EMBL" id="AJWK01002465">
    <property type="status" value="NOT_ANNOTATED_CDS"/>
    <property type="molecule type" value="Genomic_DNA"/>
</dbReference>
<dbReference type="InterPro" id="IPR056850">
    <property type="entry name" value="ARM_UBP34_24_USP9X_Y"/>
</dbReference>
<feature type="region of interest" description="Disordered" evidence="9">
    <location>
        <begin position="997"/>
        <end position="1037"/>
    </location>
</feature>
<feature type="compositionally biased region" description="Polar residues" evidence="9">
    <location>
        <begin position="3349"/>
        <end position="3361"/>
    </location>
</feature>
<feature type="compositionally biased region" description="Low complexity" evidence="9">
    <location>
        <begin position="1750"/>
        <end position="1762"/>
    </location>
</feature>
<dbReference type="InterPro" id="IPR038765">
    <property type="entry name" value="Papain-like_cys_pep_sf"/>
</dbReference>
<dbReference type="Pfam" id="PF25010">
    <property type="entry name" value="ARM_UBP24_USP9X-Y"/>
    <property type="match status" value="1"/>
</dbReference>
<dbReference type="Pfam" id="PF00443">
    <property type="entry name" value="UCH"/>
    <property type="match status" value="2"/>
</dbReference>
<dbReference type="InterPro" id="IPR001932">
    <property type="entry name" value="PPM-type_phosphatase-like_dom"/>
</dbReference>
<dbReference type="EMBL" id="AJWK01002466">
    <property type="status" value="NOT_ANNOTATED_CDS"/>
    <property type="molecule type" value="Genomic_DNA"/>
</dbReference>
<evidence type="ECO:0000256" key="7">
    <source>
        <dbReference type="ARBA" id="ARBA00022801"/>
    </source>
</evidence>
<evidence type="ECO:0000259" key="10">
    <source>
        <dbReference type="PROSITE" id="PS50235"/>
    </source>
</evidence>
<feature type="compositionally biased region" description="Low complexity" evidence="9">
    <location>
        <begin position="3478"/>
        <end position="3498"/>
    </location>
</feature>
<dbReference type="PANTHER" id="PTHR21586:SF0">
    <property type="entry name" value="PP2C-LIKE DOMAIN-CONTAINING PROTEIN CG9801"/>
    <property type="match status" value="1"/>
</dbReference>
<evidence type="ECO:0000256" key="6">
    <source>
        <dbReference type="ARBA" id="ARBA00022786"/>
    </source>
</evidence>
<comment type="similarity">
    <text evidence="2">Belongs to the peptidase C19 family.</text>
</comment>
<dbReference type="InterPro" id="IPR055176">
    <property type="entry name" value="UBP24/USP9X/USP9Y_UBL"/>
</dbReference>
<dbReference type="Pfam" id="PF12030">
    <property type="entry name" value="DUF3517"/>
    <property type="match status" value="1"/>
</dbReference>
<feature type="region of interest" description="Disordered" evidence="9">
    <location>
        <begin position="3329"/>
        <end position="3401"/>
    </location>
</feature>
<dbReference type="GO" id="GO:0004843">
    <property type="term" value="F:cysteine-type deubiquitinase activity"/>
    <property type="evidence" value="ECO:0007669"/>
    <property type="project" value="UniProtKB-EC"/>
</dbReference>
<evidence type="ECO:0000313" key="12">
    <source>
        <dbReference type="EnsemblMetazoa" id="LLOJ000640-PA"/>
    </source>
</evidence>